<dbReference type="PANTHER" id="PTHR40254:SF1">
    <property type="entry name" value="BLR0577 PROTEIN"/>
    <property type="match status" value="1"/>
</dbReference>
<sequence length="632" mass="69500">MKPYSVTLIGMGPRGLSLLERIAAFARAHNTPLQINLIDPGECGPGVHSPNQPQHLLINTIASQVTIFPFREAVELAPVCATTPSLTEWAHAEGYRRFGEQFVQVGPGDEGGATVTEADYLPRQLLGRYLIWAFDAIRAALPPSVALSHLRQRAIDMFQMPDGSFMVELDSGFSVSSDFVFMTTGHGRNNLTDEEAWCHKFAQDHARYNGKLAFIRHVYPLDKLVAIASDARVAIEGLGLTAHDVLAQLTVGRGGRFEPAGSGLRYVRSGREPALLLFSRKCLPAAARGVNQKGLNGRHQARFFTREAVRALRQQAQRERGSSQLDFDRELLPLLMKEMGCAWRGALGRPVPVGAAYEPGAEERAALDAMLFPLQARNFANADDFSTFFTCMIADDLSEARRGNQGSPIKAAADVLRDARTVLQDMIEHGGLSASSHRKFLSVYNPAINRITFGPPSHRNEQLLALIEAGVLSVAAGPNAAIRIDEDLSQFALHTRFASGSAIQHVDALVVARLDVFSPETDESALIRNLLKRGTIRPFYNNTFHPGGIDIDQANHPLDSAGRPSANLWALGYLVEGPNYYTHALPRPRMHSRQVLDAERCVRELFGQMAERDHARRQARPRFLAAAERATT</sequence>
<dbReference type="EMBL" id="CP065053">
    <property type="protein sequence ID" value="QPI51893.1"/>
    <property type="molecule type" value="Genomic_DNA"/>
</dbReference>
<keyword evidence="3" id="KW-1185">Reference proteome</keyword>
<organism evidence="2 3">
    <name type="scientific">Massilia antarctica</name>
    <dbReference type="NCBI Taxonomy" id="2765360"/>
    <lineage>
        <taxon>Bacteria</taxon>
        <taxon>Pseudomonadati</taxon>
        <taxon>Pseudomonadota</taxon>
        <taxon>Betaproteobacteria</taxon>
        <taxon>Burkholderiales</taxon>
        <taxon>Oxalobacteraceae</taxon>
        <taxon>Telluria group</taxon>
        <taxon>Massilia</taxon>
    </lineage>
</organism>
<gene>
    <name evidence="2" type="ORF">IV454_10555</name>
</gene>
<dbReference type="Proteomes" id="UP000662888">
    <property type="component" value="Chromosome"/>
</dbReference>
<dbReference type="RefSeq" id="WP_206091415.1">
    <property type="nucleotide sequence ID" value="NZ_CP065053.1"/>
</dbReference>
<protein>
    <submittedName>
        <fullName evidence="2">FAD/NAD(P)-binding protein</fullName>
    </submittedName>
</protein>
<dbReference type="InterPro" id="IPR038732">
    <property type="entry name" value="HpyO/CreE_NAD-binding"/>
</dbReference>
<evidence type="ECO:0000259" key="1">
    <source>
        <dbReference type="Pfam" id="PF13454"/>
    </source>
</evidence>
<dbReference type="PANTHER" id="PTHR40254">
    <property type="entry name" value="BLR0577 PROTEIN"/>
    <property type="match status" value="1"/>
</dbReference>
<reference evidence="2 3" key="1">
    <citation type="submission" date="2020-11" db="EMBL/GenBank/DDBJ databases">
        <authorList>
            <person name="Sun Q."/>
        </authorList>
    </citation>
    <scope>NUCLEOTIDE SEQUENCE [LARGE SCALE GENOMIC DNA]</scope>
    <source>
        <strain evidence="2 3">P8398</strain>
    </source>
</reference>
<accession>A0AA48WGI5</accession>
<proteinExistence type="predicted"/>
<name>A0AA48WGI5_9BURK</name>
<feature type="domain" description="FAD-dependent urate hydroxylase HpyO/Asp monooxygenase CreE-like FAD/NAD(P)-binding" evidence="1">
    <location>
        <begin position="8"/>
        <end position="186"/>
    </location>
</feature>
<evidence type="ECO:0000313" key="3">
    <source>
        <dbReference type="Proteomes" id="UP000662888"/>
    </source>
</evidence>
<dbReference type="InterPro" id="IPR052189">
    <property type="entry name" value="L-asp_N-monooxygenase_NS-form"/>
</dbReference>
<dbReference type="Pfam" id="PF13454">
    <property type="entry name" value="NAD_binding_9"/>
    <property type="match status" value="1"/>
</dbReference>
<evidence type="ECO:0000313" key="2">
    <source>
        <dbReference type="EMBL" id="QPI51893.1"/>
    </source>
</evidence>